<evidence type="ECO:0000256" key="4">
    <source>
        <dbReference type="ARBA" id="ARBA00022801"/>
    </source>
</evidence>
<evidence type="ECO:0000256" key="5">
    <source>
        <dbReference type="ARBA" id="ARBA00022842"/>
    </source>
</evidence>
<evidence type="ECO:0000256" key="1">
    <source>
        <dbReference type="ARBA" id="ARBA00001936"/>
    </source>
</evidence>
<evidence type="ECO:0000313" key="8">
    <source>
        <dbReference type="EMBL" id="VFU14277.1"/>
    </source>
</evidence>
<dbReference type="PROSITE" id="PS51462">
    <property type="entry name" value="NUDIX"/>
    <property type="match status" value="1"/>
</dbReference>
<evidence type="ECO:0000259" key="7">
    <source>
        <dbReference type="PROSITE" id="PS51462"/>
    </source>
</evidence>
<dbReference type="PANTHER" id="PTHR12992:SF11">
    <property type="entry name" value="MITOCHONDRIAL COENZYME A DIPHOSPHATASE NUDT8"/>
    <property type="match status" value="1"/>
</dbReference>
<dbReference type="InterPro" id="IPR045121">
    <property type="entry name" value="CoAse"/>
</dbReference>
<evidence type="ECO:0000256" key="6">
    <source>
        <dbReference type="ARBA" id="ARBA00023211"/>
    </source>
</evidence>
<protein>
    <submittedName>
        <fullName evidence="8">Putative NUDIX hydrolase</fullName>
    </submittedName>
</protein>
<comment type="cofactor">
    <cofactor evidence="2">
        <name>Mg(2+)</name>
        <dbReference type="ChEBI" id="CHEBI:18420"/>
    </cofactor>
</comment>
<dbReference type="EMBL" id="CAADRM010000089">
    <property type="protein sequence ID" value="VFU14277.1"/>
    <property type="molecule type" value="Genomic_DNA"/>
</dbReference>
<evidence type="ECO:0000256" key="3">
    <source>
        <dbReference type="ARBA" id="ARBA00022723"/>
    </source>
</evidence>
<dbReference type="SUPFAM" id="SSF55811">
    <property type="entry name" value="Nudix"/>
    <property type="match status" value="1"/>
</dbReference>
<organism evidence="8">
    <name type="scientific">anaerobic digester metagenome</name>
    <dbReference type="NCBI Taxonomy" id="1263854"/>
    <lineage>
        <taxon>unclassified sequences</taxon>
        <taxon>metagenomes</taxon>
        <taxon>ecological metagenomes</taxon>
    </lineage>
</organism>
<gene>
    <name evidence="8" type="ORF">SCFA_270050</name>
</gene>
<comment type="cofactor">
    <cofactor evidence="1">
        <name>Mn(2+)</name>
        <dbReference type="ChEBI" id="CHEBI:29035"/>
    </cofactor>
</comment>
<dbReference type="GO" id="GO:0046872">
    <property type="term" value="F:metal ion binding"/>
    <property type="evidence" value="ECO:0007669"/>
    <property type="project" value="UniProtKB-KW"/>
</dbReference>
<feature type="domain" description="Nudix hydrolase" evidence="7">
    <location>
        <begin position="37"/>
        <end position="171"/>
    </location>
</feature>
<dbReference type="Gene3D" id="3.90.79.10">
    <property type="entry name" value="Nucleoside Triphosphate Pyrophosphohydrolase"/>
    <property type="match status" value="1"/>
</dbReference>
<reference evidence="8" key="1">
    <citation type="submission" date="2019-03" db="EMBL/GenBank/DDBJ databases">
        <authorList>
            <person name="Hao L."/>
        </authorList>
    </citation>
    <scope>NUCLEOTIDE SEQUENCE</scope>
</reference>
<keyword evidence="6" id="KW-0464">Manganese</keyword>
<accession>A0A485LYN5</accession>
<keyword evidence="4 8" id="KW-0378">Hydrolase</keyword>
<dbReference type="PANTHER" id="PTHR12992">
    <property type="entry name" value="NUDIX HYDROLASE"/>
    <property type="match status" value="1"/>
</dbReference>
<dbReference type="AlphaFoldDB" id="A0A485LYN5"/>
<dbReference type="GO" id="GO:0010945">
    <property type="term" value="F:coenzyme A diphosphatase activity"/>
    <property type="evidence" value="ECO:0007669"/>
    <property type="project" value="InterPro"/>
</dbReference>
<dbReference type="Pfam" id="PF00293">
    <property type="entry name" value="NUDIX"/>
    <property type="match status" value="1"/>
</dbReference>
<dbReference type="InterPro" id="IPR000086">
    <property type="entry name" value="NUDIX_hydrolase_dom"/>
</dbReference>
<evidence type="ECO:0000256" key="2">
    <source>
        <dbReference type="ARBA" id="ARBA00001946"/>
    </source>
</evidence>
<keyword evidence="3" id="KW-0479">Metal-binding</keyword>
<sequence length="237" mass="26527">MPHTNLEDLIKDENALKLHIKSILQSRPRRLIPKDDLRESAVLIPLSFEGGEPSVVVTKRSMTVEHHQGEISFPGGRSEPDDPDLVSTALREAEEEIGLSRDDVEVLGLLDDHISILGYHMTPVVGAVPCPYRFTINAESDVLLRVSLTSALKDTVWMAEKTTFMGREVHIYYLEIDGGILWGASARIFKHFVDLIAGRTIGFGPVSPKAKDWVREILSRQTGYATGMREITQNNRR</sequence>
<proteinExistence type="predicted"/>
<keyword evidence="5" id="KW-0460">Magnesium</keyword>
<dbReference type="CDD" id="cd03426">
    <property type="entry name" value="NUDIX_CoAse_Nudt7"/>
    <property type="match status" value="1"/>
</dbReference>
<dbReference type="InterPro" id="IPR015797">
    <property type="entry name" value="NUDIX_hydrolase-like_dom_sf"/>
</dbReference>
<name>A0A485LYN5_9ZZZZ</name>